<dbReference type="InterPro" id="IPR045154">
    <property type="entry name" value="PCF11-like"/>
</dbReference>
<dbReference type="PROSITE" id="PS00028">
    <property type="entry name" value="ZINC_FINGER_C2H2_1"/>
    <property type="match status" value="1"/>
</dbReference>
<gene>
    <name evidence="2" type="ordered locus">VIT_18s0086g00630</name>
</gene>
<feature type="domain" description="C2H2-type" evidence="1">
    <location>
        <begin position="46"/>
        <end position="66"/>
    </location>
</feature>
<sequence>MAQGLISLAKQPAFQDSVGIEFNVDLFKVRHESTISTLYDDMSRQCITCGFQFKCQEEHISHMDWHVTKN</sequence>
<dbReference type="AlphaFoldDB" id="F6I1L4"/>
<dbReference type="STRING" id="29760.F6I1L4"/>
<evidence type="ECO:0000259" key="1">
    <source>
        <dbReference type="PROSITE" id="PS00028"/>
    </source>
</evidence>
<dbReference type="PANTHER" id="PTHR15921">
    <property type="entry name" value="PRE-MRNA CLEAVAGE COMPLEX II"/>
    <property type="match status" value="1"/>
</dbReference>
<dbReference type="InterPro" id="IPR013087">
    <property type="entry name" value="Znf_C2H2_type"/>
</dbReference>
<dbReference type="eggNOG" id="KOG2071">
    <property type="taxonomic scope" value="Eukaryota"/>
</dbReference>
<dbReference type="Proteomes" id="UP000009183">
    <property type="component" value="Chromosome 18"/>
</dbReference>
<dbReference type="GO" id="GO:0003729">
    <property type="term" value="F:mRNA binding"/>
    <property type="evidence" value="ECO:0007669"/>
    <property type="project" value="InterPro"/>
</dbReference>
<keyword evidence="3" id="KW-1185">Reference proteome</keyword>
<dbReference type="GO" id="GO:0000993">
    <property type="term" value="F:RNA polymerase II complex binding"/>
    <property type="evidence" value="ECO:0007669"/>
    <property type="project" value="InterPro"/>
</dbReference>
<evidence type="ECO:0000313" key="3">
    <source>
        <dbReference type="Proteomes" id="UP000009183"/>
    </source>
</evidence>
<dbReference type="OrthoDB" id="2129491at2759"/>
<dbReference type="PANTHER" id="PTHR15921:SF12">
    <property type="entry name" value="POLYADENYLATION AND CLEAVAGE FACTOR HOMOLOG 4"/>
    <property type="match status" value="1"/>
</dbReference>
<dbReference type="HOGENOM" id="CLU_2763037_0_0_1"/>
<organism evidence="2 3">
    <name type="scientific">Vitis vinifera</name>
    <name type="common">Grape</name>
    <dbReference type="NCBI Taxonomy" id="29760"/>
    <lineage>
        <taxon>Eukaryota</taxon>
        <taxon>Viridiplantae</taxon>
        <taxon>Streptophyta</taxon>
        <taxon>Embryophyta</taxon>
        <taxon>Tracheophyta</taxon>
        <taxon>Spermatophyta</taxon>
        <taxon>Magnoliopsida</taxon>
        <taxon>eudicotyledons</taxon>
        <taxon>Gunneridae</taxon>
        <taxon>Pentapetalae</taxon>
        <taxon>rosids</taxon>
        <taxon>Vitales</taxon>
        <taxon>Vitaceae</taxon>
        <taxon>Viteae</taxon>
        <taxon>Vitis</taxon>
    </lineage>
</organism>
<dbReference type="EMBL" id="FN596511">
    <property type="protein sequence ID" value="CCB60831.1"/>
    <property type="molecule type" value="Genomic_DNA"/>
</dbReference>
<proteinExistence type="predicted"/>
<evidence type="ECO:0000313" key="2">
    <source>
        <dbReference type="EMBL" id="CCB60831.1"/>
    </source>
</evidence>
<name>F6I1L4_VITVI</name>
<dbReference type="PaxDb" id="29760-VIT_18s0086g00630.t01"/>
<protein>
    <recommendedName>
        <fullName evidence="1">C2H2-type domain-containing protein</fullName>
    </recommendedName>
</protein>
<accession>F6I1L4</accession>
<dbReference type="InParanoid" id="F6I1L4"/>
<dbReference type="GO" id="GO:0006369">
    <property type="term" value="P:termination of RNA polymerase II transcription"/>
    <property type="evidence" value="ECO:0007669"/>
    <property type="project" value="InterPro"/>
</dbReference>
<reference evidence="3" key="1">
    <citation type="journal article" date="2007" name="Nature">
        <title>The grapevine genome sequence suggests ancestral hexaploidization in major angiosperm phyla.</title>
        <authorList>
            <consortium name="The French-Italian Public Consortium for Grapevine Genome Characterization."/>
            <person name="Jaillon O."/>
            <person name="Aury J.-M."/>
            <person name="Noel B."/>
            <person name="Policriti A."/>
            <person name="Clepet C."/>
            <person name="Casagrande A."/>
            <person name="Choisne N."/>
            <person name="Aubourg S."/>
            <person name="Vitulo N."/>
            <person name="Jubin C."/>
            <person name="Vezzi A."/>
            <person name="Legeai F."/>
            <person name="Hugueney P."/>
            <person name="Dasilva C."/>
            <person name="Horner D."/>
            <person name="Mica E."/>
            <person name="Jublot D."/>
            <person name="Poulain J."/>
            <person name="Bruyere C."/>
            <person name="Billault A."/>
            <person name="Segurens B."/>
            <person name="Gouyvenoux M."/>
            <person name="Ugarte E."/>
            <person name="Cattonaro F."/>
            <person name="Anthouard V."/>
            <person name="Vico V."/>
            <person name="Del Fabbro C."/>
            <person name="Alaux M."/>
            <person name="Di Gaspero G."/>
            <person name="Dumas V."/>
            <person name="Felice N."/>
            <person name="Paillard S."/>
            <person name="Juman I."/>
            <person name="Moroldo M."/>
            <person name="Scalabrin S."/>
            <person name="Canaguier A."/>
            <person name="Le Clainche I."/>
            <person name="Malacrida G."/>
            <person name="Durand E."/>
            <person name="Pesole G."/>
            <person name="Laucou V."/>
            <person name="Chatelet P."/>
            <person name="Merdinoglu D."/>
            <person name="Delledonne M."/>
            <person name="Pezzotti M."/>
            <person name="Lecharny A."/>
            <person name="Scarpelli C."/>
            <person name="Artiguenave F."/>
            <person name="Pe M.E."/>
            <person name="Valle G."/>
            <person name="Morgante M."/>
            <person name="Caboche M."/>
            <person name="Adam-Blondon A.-F."/>
            <person name="Weissenbach J."/>
            <person name="Quetier F."/>
            <person name="Wincker P."/>
        </authorList>
    </citation>
    <scope>NUCLEOTIDE SEQUENCE [LARGE SCALE GENOMIC DNA]</scope>
    <source>
        <strain evidence="3">cv. Pinot noir / PN40024</strain>
    </source>
</reference>
<dbReference type="GO" id="GO:0031124">
    <property type="term" value="P:mRNA 3'-end processing"/>
    <property type="evidence" value="ECO:0007669"/>
    <property type="project" value="InterPro"/>
</dbReference>